<name>A0A0M0JTX5_9EUKA</name>
<comment type="caution">
    <text evidence="1">The sequence shown here is derived from an EMBL/GenBank/DDBJ whole genome shotgun (WGS) entry which is preliminary data.</text>
</comment>
<dbReference type="EMBL" id="JWZX01002395">
    <property type="protein sequence ID" value="KOO29573.1"/>
    <property type="molecule type" value="Genomic_DNA"/>
</dbReference>
<dbReference type="AlphaFoldDB" id="A0A0M0JTX5"/>
<proteinExistence type="predicted"/>
<reference evidence="2" key="1">
    <citation type="journal article" date="2015" name="PLoS Genet.">
        <title>Genome Sequence and Transcriptome Analyses of Chrysochromulina tobin: Metabolic Tools for Enhanced Algal Fitness in the Prominent Order Prymnesiales (Haptophyceae).</title>
        <authorList>
            <person name="Hovde B.T."/>
            <person name="Deodato C.R."/>
            <person name="Hunsperger H.M."/>
            <person name="Ryken S.A."/>
            <person name="Yost W."/>
            <person name="Jha R.K."/>
            <person name="Patterson J."/>
            <person name="Monnat R.J. Jr."/>
            <person name="Barlow S.B."/>
            <person name="Starkenburg S.R."/>
            <person name="Cattolico R.A."/>
        </authorList>
    </citation>
    <scope>NUCLEOTIDE SEQUENCE</scope>
    <source>
        <strain evidence="2">CCMP291</strain>
    </source>
</reference>
<dbReference type="Proteomes" id="UP000037460">
    <property type="component" value="Unassembled WGS sequence"/>
</dbReference>
<keyword evidence="2" id="KW-1185">Reference proteome</keyword>
<gene>
    <name evidence="1" type="ORF">Ctob_005625</name>
</gene>
<evidence type="ECO:0000313" key="1">
    <source>
        <dbReference type="EMBL" id="KOO29573.1"/>
    </source>
</evidence>
<accession>A0A0M0JTX5</accession>
<feature type="non-terminal residue" evidence="1">
    <location>
        <position position="56"/>
    </location>
</feature>
<evidence type="ECO:0000313" key="2">
    <source>
        <dbReference type="Proteomes" id="UP000037460"/>
    </source>
</evidence>
<organism evidence="1 2">
    <name type="scientific">Chrysochromulina tobinii</name>
    <dbReference type="NCBI Taxonomy" id="1460289"/>
    <lineage>
        <taxon>Eukaryota</taxon>
        <taxon>Haptista</taxon>
        <taxon>Haptophyta</taxon>
        <taxon>Prymnesiophyceae</taxon>
        <taxon>Prymnesiales</taxon>
        <taxon>Chrysochromulinaceae</taxon>
        <taxon>Chrysochromulina</taxon>
    </lineage>
</organism>
<protein>
    <submittedName>
        <fullName evidence="1">Uncharacterized protein</fullName>
    </submittedName>
</protein>
<sequence length="56" mass="6015">MVLASYCFDDDDAATHDLCGGIESDECVGLESDTADGCSWQDEFTKLEAELGLEPP</sequence>